<dbReference type="EMBL" id="JACCFW010000001">
    <property type="protein sequence ID" value="NYJ74887.1"/>
    <property type="molecule type" value="Genomic_DNA"/>
</dbReference>
<dbReference type="InterPro" id="IPR006827">
    <property type="entry name" value="Lant_deHydtase_N"/>
</dbReference>
<dbReference type="InterPro" id="IPR023809">
    <property type="entry name" value="Thiopep_bacteriocin_synth_dom"/>
</dbReference>
<reference evidence="3 4" key="1">
    <citation type="submission" date="2020-07" db="EMBL/GenBank/DDBJ databases">
        <title>Sequencing the genomes of 1000 actinobacteria strains.</title>
        <authorList>
            <person name="Klenk H.-P."/>
        </authorList>
    </citation>
    <scope>NUCLEOTIDE SEQUENCE [LARGE SCALE GENOMIC DNA]</scope>
    <source>
        <strain evidence="3 4">DSM 29531</strain>
    </source>
</reference>
<feature type="domain" description="Lantibiotic dehydratase N-terminal" evidence="1">
    <location>
        <begin position="36"/>
        <end position="655"/>
    </location>
</feature>
<accession>A0A853DE08</accession>
<evidence type="ECO:0000259" key="2">
    <source>
        <dbReference type="Pfam" id="PF14028"/>
    </source>
</evidence>
<keyword evidence="4" id="KW-1185">Reference proteome</keyword>
<evidence type="ECO:0000259" key="1">
    <source>
        <dbReference type="Pfam" id="PF04738"/>
    </source>
</evidence>
<gene>
    <name evidence="3" type="ORF">HNR15_001850</name>
</gene>
<dbReference type="Proteomes" id="UP000571817">
    <property type="component" value="Unassembled WGS sequence"/>
</dbReference>
<dbReference type="AlphaFoldDB" id="A0A853DE08"/>
<organism evidence="3 4">
    <name type="scientific">Allobranchiibius huperziae</name>
    <dbReference type="NCBI Taxonomy" id="1874116"/>
    <lineage>
        <taxon>Bacteria</taxon>
        <taxon>Bacillati</taxon>
        <taxon>Actinomycetota</taxon>
        <taxon>Actinomycetes</taxon>
        <taxon>Micrococcales</taxon>
        <taxon>Dermacoccaceae</taxon>
        <taxon>Allobranchiibius</taxon>
    </lineage>
</organism>
<dbReference type="Pfam" id="PF04738">
    <property type="entry name" value="Lant_dehydr_N"/>
    <property type="match status" value="1"/>
</dbReference>
<sequence>MIRAPLLAVDNLARWTDAGADDVAVLRSGLEKLLADSTIANALASGSSDIGEGLRHWRDDPHSRKGAAAERSLVRYLSRMAGRPTPFGSLASYALVTFDGPTELMLGDRRDLRSVRRLDPGHTQRVVAQTASDRAPAEALRIRPNPLAYRIGNRYRVPAHVGSSNGRTLLAVLGTPSVDAAVAAAAEWPTVERAMEMLAGQGFPDPATIVQRALSRELVIPAPAVGVIGTEPTQQASQLLEELGAYDVRAALDAVVNVIESADDLAAAATEVRHLLRRVGLEPPPRRTIQVDTVRPGSIRLASATTDQLRRAAELVTTVAGRAPHPLASFVDAFSRRFGTRAVPLLEALDPDHGLRLEDEQGAATEEDVVARRRRRALQSLLVRGARSPDGEVELTADDVAALTDPSAPRLDGAFSVVASIAAENGDAIERGDYQIWTPSISAPGGGRLVGRFCHGDDELSHAVRRHFAREAQVWPNDLLAEIAVCPDVDWGLNVTHRPALRDLQIDMGGASNPRDPGVLSPADLLVTVADGEVVLWSRRHNRRVRPRMASAMNLQWLTVPAARFLALLAEGESHSRGWSWGDLVDAPFLPRLRRGRVVLVGRRWMVPTRDLVALEKSADLLNAVRCWREGLGLPRWVQLELSKGPMLVDLENILMVGAVLTECRRAEAAAPTTATGTAIVRLAETVAPGASAVCGPDGRYAHELVVAFSSTNLPGPALVASGPPDVRAAEDVDRTFLPGSSWLFGKLYGPASAADRVLTERLAPLIASLRDENVVQQWFFIRYADPDRHVRLRLNGDPDALTRVAMPRLHDAVTQAVAAGDLHTMSFDTYEREVERYGGAAGVSAMERIAEADSDAFLALLQVGAVRSQTRLDLAVASVMALYSDAGLNPDQLDECARQLRDAFVRRLTPAGTRRLGTEFRSVRDRITDIASGDGQLIHPGVQVILADRSAVQAPVLADLRGEDARGRLSQPYLAIVQSLAHMALNRLLRDGGGADEARVHDIVARISRERLARGGSKILGIS</sequence>
<feature type="domain" description="Thiopeptide-type bacteriocin biosynthesis" evidence="2">
    <location>
        <begin position="743"/>
        <end position="1007"/>
    </location>
</feature>
<dbReference type="RefSeq" id="WP_179481127.1">
    <property type="nucleotide sequence ID" value="NZ_JACCFW010000001.1"/>
</dbReference>
<protein>
    <submittedName>
        <fullName evidence="3">Thiopeptide-type bacteriocin biosynthesis protein</fullName>
    </submittedName>
</protein>
<name>A0A853DE08_9MICO</name>
<evidence type="ECO:0000313" key="4">
    <source>
        <dbReference type="Proteomes" id="UP000571817"/>
    </source>
</evidence>
<evidence type="ECO:0000313" key="3">
    <source>
        <dbReference type="EMBL" id="NYJ74887.1"/>
    </source>
</evidence>
<comment type="caution">
    <text evidence="3">The sequence shown here is derived from an EMBL/GenBank/DDBJ whole genome shotgun (WGS) entry which is preliminary data.</text>
</comment>
<dbReference type="Pfam" id="PF14028">
    <property type="entry name" value="Lant_dehydr_C"/>
    <property type="match status" value="1"/>
</dbReference>
<proteinExistence type="predicted"/>
<dbReference type="NCBIfam" id="TIGR03891">
    <property type="entry name" value="thiopep_ocin"/>
    <property type="match status" value="1"/>
</dbReference>